<evidence type="ECO:0000313" key="3">
    <source>
        <dbReference type="Proteomes" id="UP000726170"/>
    </source>
</evidence>
<reference evidence="2 3" key="1">
    <citation type="submission" date="2021-06" db="EMBL/GenBank/DDBJ databases">
        <authorList>
            <person name="Sun Q."/>
            <person name="Li D."/>
        </authorList>
    </citation>
    <scope>NUCLEOTIDE SEQUENCE [LARGE SCALE GENOMIC DNA]</scope>
    <source>
        <strain evidence="2 3">MSJ-11</strain>
    </source>
</reference>
<dbReference type="PROSITE" id="PS51186">
    <property type="entry name" value="GNAT"/>
    <property type="match status" value="1"/>
</dbReference>
<sequence>MGYSIERLSDLESKYLEGVTKVFGECFGHMFKGFTEDIDLLATSFGNSFVKDKCYVYLEGDEVIGFVSCSSLDGRAMKIDKEPFQKNFGKIKGKIFAWQIEKIMCKVLVKSNREGYIDFLGVSSRQQRKGIGETLMRYIHQNEDYDKFILEVLASNLNAKKLYEKVGYKAIKEEKNIFMTLGGQGTAFIMEYIKE</sequence>
<dbReference type="Proteomes" id="UP000726170">
    <property type="component" value="Unassembled WGS sequence"/>
</dbReference>
<dbReference type="RefSeq" id="WP_216438921.1">
    <property type="nucleotide sequence ID" value="NZ_JAHLQF010000002.1"/>
</dbReference>
<organism evidence="2 3">
    <name type="scientific">Clostridium mobile</name>
    <dbReference type="NCBI Taxonomy" id="2841512"/>
    <lineage>
        <taxon>Bacteria</taxon>
        <taxon>Bacillati</taxon>
        <taxon>Bacillota</taxon>
        <taxon>Clostridia</taxon>
        <taxon>Eubacteriales</taxon>
        <taxon>Clostridiaceae</taxon>
        <taxon>Clostridium</taxon>
    </lineage>
</organism>
<evidence type="ECO:0000259" key="1">
    <source>
        <dbReference type="PROSITE" id="PS51186"/>
    </source>
</evidence>
<dbReference type="EMBL" id="JAHLQF010000002">
    <property type="protein sequence ID" value="MBU5484446.1"/>
    <property type="molecule type" value="Genomic_DNA"/>
</dbReference>
<feature type="domain" description="N-acetyltransferase" evidence="1">
    <location>
        <begin position="6"/>
        <end position="195"/>
    </location>
</feature>
<dbReference type="Pfam" id="PF00583">
    <property type="entry name" value="Acetyltransf_1"/>
    <property type="match status" value="1"/>
</dbReference>
<comment type="caution">
    <text evidence="2">The sequence shown here is derived from an EMBL/GenBank/DDBJ whole genome shotgun (WGS) entry which is preliminary data.</text>
</comment>
<gene>
    <name evidence="2" type="ORF">KQI86_08905</name>
</gene>
<name>A0ABS6EGW6_9CLOT</name>
<dbReference type="CDD" id="cd04301">
    <property type="entry name" value="NAT_SF"/>
    <property type="match status" value="1"/>
</dbReference>
<dbReference type="InterPro" id="IPR000182">
    <property type="entry name" value="GNAT_dom"/>
</dbReference>
<keyword evidence="3" id="KW-1185">Reference proteome</keyword>
<evidence type="ECO:0000313" key="2">
    <source>
        <dbReference type="EMBL" id="MBU5484446.1"/>
    </source>
</evidence>
<proteinExistence type="predicted"/>
<protein>
    <submittedName>
        <fullName evidence="2">GNAT family N-acetyltransferase</fullName>
    </submittedName>
</protein>
<accession>A0ABS6EGW6</accession>